<dbReference type="Pfam" id="PF06496">
    <property type="entry name" value="DUF1097"/>
    <property type="match status" value="1"/>
</dbReference>
<evidence type="ECO:0000313" key="2">
    <source>
        <dbReference type="EMBL" id="MEB3345109.1"/>
    </source>
</evidence>
<organism evidence="2 3">
    <name type="scientific">Aquimarina gracilis</name>
    <dbReference type="NCBI Taxonomy" id="874422"/>
    <lineage>
        <taxon>Bacteria</taxon>
        <taxon>Pseudomonadati</taxon>
        <taxon>Bacteroidota</taxon>
        <taxon>Flavobacteriia</taxon>
        <taxon>Flavobacteriales</taxon>
        <taxon>Flavobacteriaceae</taxon>
        <taxon>Aquimarina</taxon>
    </lineage>
</organism>
<gene>
    <name evidence="2" type="ORF">U6A24_06545</name>
</gene>
<sequence>MKTIILAAIATLGIVFQNIFEMHGWIFYLTFTAYLLLVKDTKGAIKLSYSFLLGIVLSILIWEMTGLLKGWTGSLGIGMSIAAFIGICAVLFVRKMATLNMSAAFFFGLIAYYGLAKPPSVEVVMEIIIPALLGIAVAFGYVYLEKQIETSKKEA</sequence>
<keyword evidence="1" id="KW-1133">Transmembrane helix</keyword>
<feature type="transmembrane region" description="Helical" evidence="1">
    <location>
        <begin position="6"/>
        <end position="37"/>
    </location>
</feature>
<dbReference type="InterPro" id="IPR009476">
    <property type="entry name" value="DUF1097"/>
</dbReference>
<reference evidence="2 3" key="1">
    <citation type="journal article" date="2013" name="Int. J. Syst. Evol. Microbiol.">
        <title>Aquimarina gracilis sp. nov., isolated from the gut microflora of a mussel, Mytilus coruscus, and emended description of Aquimarina spongiae.</title>
        <authorList>
            <person name="Park S.C."/>
            <person name="Choe H.N."/>
            <person name="Baik K.S."/>
            <person name="Seong C.N."/>
        </authorList>
    </citation>
    <scope>NUCLEOTIDE SEQUENCE [LARGE SCALE GENOMIC DNA]</scope>
    <source>
        <strain evidence="2 3">PSC32</strain>
    </source>
</reference>
<keyword evidence="1" id="KW-0812">Transmembrane</keyword>
<name>A0ABU5ZT18_9FLAO</name>
<evidence type="ECO:0000313" key="3">
    <source>
        <dbReference type="Proteomes" id="UP001327027"/>
    </source>
</evidence>
<feature type="transmembrane region" description="Helical" evidence="1">
    <location>
        <begin position="74"/>
        <end position="92"/>
    </location>
</feature>
<keyword evidence="1" id="KW-0472">Membrane</keyword>
<protein>
    <submittedName>
        <fullName evidence="2">DUF1097 domain-containing protein</fullName>
    </submittedName>
</protein>
<keyword evidence="3" id="KW-1185">Reference proteome</keyword>
<dbReference type="Proteomes" id="UP001327027">
    <property type="component" value="Unassembled WGS sequence"/>
</dbReference>
<feature type="transmembrane region" description="Helical" evidence="1">
    <location>
        <begin position="99"/>
        <end position="115"/>
    </location>
</feature>
<accession>A0ABU5ZT18</accession>
<dbReference type="EMBL" id="JAYKLX010000003">
    <property type="protein sequence ID" value="MEB3345109.1"/>
    <property type="molecule type" value="Genomic_DNA"/>
</dbReference>
<comment type="caution">
    <text evidence="2">The sequence shown here is derived from an EMBL/GenBank/DDBJ whole genome shotgun (WGS) entry which is preliminary data.</text>
</comment>
<feature type="transmembrane region" description="Helical" evidence="1">
    <location>
        <begin position="49"/>
        <end position="68"/>
    </location>
</feature>
<feature type="transmembrane region" description="Helical" evidence="1">
    <location>
        <begin position="127"/>
        <end position="144"/>
    </location>
</feature>
<dbReference type="RefSeq" id="WP_324179143.1">
    <property type="nucleotide sequence ID" value="NZ_BAABAW010000008.1"/>
</dbReference>
<evidence type="ECO:0000256" key="1">
    <source>
        <dbReference type="SAM" id="Phobius"/>
    </source>
</evidence>
<proteinExistence type="predicted"/>